<protein>
    <submittedName>
        <fullName evidence="1 2">Uncharacterized protein</fullName>
    </submittedName>
</protein>
<dbReference type="Gramene" id="Pp3c20_3580V3.1">
    <property type="protein sequence ID" value="PAC:32946648.CDS.1"/>
    <property type="gene ID" value="Pp3c20_3580"/>
</dbReference>
<accession>A0A2K1ITW9</accession>
<dbReference type="EnsemblPlants" id="Pp3c20_3580V3.2">
    <property type="protein sequence ID" value="PAC:32946649.CDS.1"/>
    <property type="gene ID" value="Pp3c20_3580"/>
</dbReference>
<reference evidence="1 3" key="1">
    <citation type="journal article" date="2008" name="Science">
        <title>The Physcomitrella genome reveals evolutionary insights into the conquest of land by plants.</title>
        <authorList>
            <person name="Rensing S."/>
            <person name="Lang D."/>
            <person name="Zimmer A."/>
            <person name="Terry A."/>
            <person name="Salamov A."/>
            <person name="Shapiro H."/>
            <person name="Nishiyama T."/>
            <person name="Perroud P.-F."/>
            <person name="Lindquist E."/>
            <person name="Kamisugi Y."/>
            <person name="Tanahashi T."/>
            <person name="Sakakibara K."/>
            <person name="Fujita T."/>
            <person name="Oishi K."/>
            <person name="Shin-I T."/>
            <person name="Kuroki Y."/>
            <person name="Toyoda A."/>
            <person name="Suzuki Y."/>
            <person name="Hashimoto A."/>
            <person name="Yamaguchi K."/>
            <person name="Sugano A."/>
            <person name="Kohara Y."/>
            <person name="Fujiyama A."/>
            <person name="Anterola A."/>
            <person name="Aoki S."/>
            <person name="Ashton N."/>
            <person name="Barbazuk W.B."/>
            <person name="Barker E."/>
            <person name="Bennetzen J."/>
            <person name="Bezanilla M."/>
            <person name="Blankenship R."/>
            <person name="Cho S.H."/>
            <person name="Dutcher S."/>
            <person name="Estelle M."/>
            <person name="Fawcett J.A."/>
            <person name="Gundlach H."/>
            <person name="Hanada K."/>
            <person name="Heyl A."/>
            <person name="Hicks K.A."/>
            <person name="Hugh J."/>
            <person name="Lohr M."/>
            <person name="Mayer K."/>
            <person name="Melkozernov A."/>
            <person name="Murata T."/>
            <person name="Nelson D."/>
            <person name="Pils B."/>
            <person name="Prigge M."/>
            <person name="Reiss B."/>
            <person name="Renner T."/>
            <person name="Rombauts S."/>
            <person name="Rushton P."/>
            <person name="Sanderfoot A."/>
            <person name="Schween G."/>
            <person name="Shiu S.-H."/>
            <person name="Stueber K."/>
            <person name="Theodoulou F.L."/>
            <person name="Tu H."/>
            <person name="Van de Peer Y."/>
            <person name="Verrier P.J."/>
            <person name="Waters E."/>
            <person name="Wood A."/>
            <person name="Yang L."/>
            <person name="Cove D."/>
            <person name="Cuming A."/>
            <person name="Hasebe M."/>
            <person name="Lucas S."/>
            <person name="Mishler D.B."/>
            <person name="Reski R."/>
            <person name="Grigoriev I."/>
            <person name="Quatrano R.S."/>
            <person name="Boore J.L."/>
        </authorList>
    </citation>
    <scope>NUCLEOTIDE SEQUENCE [LARGE SCALE GENOMIC DNA]</scope>
    <source>
        <strain evidence="2 3">cv. Gransden 2004</strain>
    </source>
</reference>
<dbReference type="EnsemblPlants" id="Pp3c20_3580V3.1">
    <property type="protein sequence ID" value="PAC:32946648.CDS.1"/>
    <property type="gene ID" value="Pp3c20_3580"/>
</dbReference>
<organism evidence="1">
    <name type="scientific">Physcomitrium patens</name>
    <name type="common">Spreading-leaved earth moss</name>
    <name type="synonym">Physcomitrella patens</name>
    <dbReference type="NCBI Taxonomy" id="3218"/>
    <lineage>
        <taxon>Eukaryota</taxon>
        <taxon>Viridiplantae</taxon>
        <taxon>Streptophyta</taxon>
        <taxon>Embryophyta</taxon>
        <taxon>Bryophyta</taxon>
        <taxon>Bryophytina</taxon>
        <taxon>Bryopsida</taxon>
        <taxon>Funariidae</taxon>
        <taxon>Funariales</taxon>
        <taxon>Funariaceae</taxon>
        <taxon>Physcomitrium</taxon>
    </lineage>
</organism>
<reference evidence="1 3" key="2">
    <citation type="journal article" date="2018" name="Plant J.">
        <title>The Physcomitrella patens chromosome-scale assembly reveals moss genome structure and evolution.</title>
        <authorList>
            <person name="Lang D."/>
            <person name="Ullrich K.K."/>
            <person name="Murat F."/>
            <person name="Fuchs J."/>
            <person name="Jenkins J."/>
            <person name="Haas F.B."/>
            <person name="Piednoel M."/>
            <person name="Gundlach H."/>
            <person name="Van Bel M."/>
            <person name="Meyberg R."/>
            <person name="Vives C."/>
            <person name="Morata J."/>
            <person name="Symeonidi A."/>
            <person name="Hiss M."/>
            <person name="Muchero W."/>
            <person name="Kamisugi Y."/>
            <person name="Saleh O."/>
            <person name="Blanc G."/>
            <person name="Decker E.L."/>
            <person name="van Gessel N."/>
            <person name="Grimwood J."/>
            <person name="Hayes R.D."/>
            <person name="Graham S.W."/>
            <person name="Gunter L.E."/>
            <person name="McDaniel S.F."/>
            <person name="Hoernstein S.N.W."/>
            <person name="Larsson A."/>
            <person name="Li F.W."/>
            <person name="Perroud P.F."/>
            <person name="Phillips J."/>
            <person name="Ranjan P."/>
            <person name="Rokshar D.S."/>
            <person name="Rothfels C.J."/>
            <person name="Schneider L."/>
            <person name="Shu S."/>
            <person name="Stevenson D.W."/>
            <person name="Thummler F."/>
            <person name="Tillich M."/>
            <person name="Villarreal Aguilar J.C."/>
            <person name="Widiez T."/>
            <person name="Wong G.K."/>
            <person name="Wymore A."/>
            <person name="Zhang Y."/>
            <person name="Zimmer A.D."/>
            <person name="Quatrano R.S."/>
            <person name="Mayer K.F.X."/>
            <person name="Goodstein D."/>
            <person name="Casacuberta J.M."/>
            <person name="Vandepoele K."/>
            <person name="Reski R."/>
            <person name="Cuming A.C."/>
            <person name="Tuskan G.A."/>
            <person name="Maumus F."/>
            <person name="Salse J."/>
            <person name="Schmutz J."/>
            <person name="Rensing S.A."/>
        </authorList>
    </citation>
    <scope>NUCLEOTIDE SEQUENCE [LARGE SCALE GENOMIC DNA]</scope>
    <source>
        <strain evidence="2 3">cv. Gransden 2004</strain>
    </source>
</reference>
<evidence type="ECO:0000313" key="1">
    <source>
        <dbReference type="EMBL" id="PNR32727.1"/>
    </source>
</evidence>
<gene>
    <name evidence="1" type="ORF">PHYPA_024669</name>
</gene>
<name>A0A2K1ITW9_PHYPA</name>
<sequence>MQVKQEIFRHGGHKTAFDSMRWRYMKLVTHVGLSNKGEWFLLTQEKRQHLVY</sequence>
<evidence type="ECO:0000313" key="2">
    <source>
        <dbReference type="EnsemblPlants" id="PAC:32946648.CDS.1"/>
    </source>
</evidence>
<dbReference type="InParanoid" id="A0A2K1ITW9"/>
<reference evidence="2" key="3">
    <citation type="submission" date="2020-12" db="UniProtKB">
        <authorList>
            <consortium name="EnsemblPlants"/>
        </authorList>
    </citation>
    <scope>IDENTIFICATION</scope>
</reference>
<dbReference type="Proteomes" id="UP000006727">
    <property type="component" value="Chromosome 20"/>
</dbReference>
<evidence type="ECO:0000313" key="3">
    <source>
        <dbReference type="Proteomes" id="UP000006727"/>
    </source>
</evidence>
<dbReference type="AlphaFoldDB" id="A0A2K1ITW9"/>
<proteinExistence type="predicted"/>
<keyword evidence="3" id="KW-1185">Reference proteome</keyword>
<dbReference type="Gramene" id="Pp3c20_3580V3.2">
    <property type="protein sequence ID" value="PAC:32946649.CDS.1"/>
    <property type="gene ID" value="Pp3c20_3580"/>
</dbReference>
<dbReference type="PaxDb" id="3218-PP1S187_26V6.1"/>
<dbReference type="EMBL" id="ABEU02000020">
    <property type="protein sequence ID" value="PNR32727.1"/>
    <property type="molecule type" value="Genomic_DNA"/>
</dbReference>